<dbReference type="RefSeq" id="WP_189681815.1">
    <property type="nucleotide sequence ID" value="NZ_BNCJ01000015.1"/>
</dbReference>
<feature type="chain" id="PRO_5035201697" description="DUF4156 domain-containing protein" evidence="1">
    <location>
        <begin position="20"/>
        <end position="100"/>
    </location>
</feature>
<comment type="caution">
    <text evidence="2">The sequence shown here is derived from an EMBL/GenBank/DDBJ whole genome shotgun (WGS) entry which is preliminary data.</text>
</comment>
<protein>
    <recommendedName>
        <fullName evidence="4">DUF4156 domain-containing protein</fullName>
    </recommendedName>
</protein>
<evidence type="ECO:0008006" key="4">
    <source>
        <dbReference type="Google" id="ProtNLM"/>
    </source>
</evidence>
<keyword evidence="3" id="KW-1185">Reference proteome</keyword>
<name>A0A8J3M9U5_9RHOB</name>
<keyword evidence="1" id="KW-0732">Signal</keyword>
<organism evidence="2 3">
    <name type="scientific">Seohaeicola zhoushanensis</name>
    <dbReference type="NCBI Taxonomy" id="1569283"/>
    <lineage>
        <taxon>Bacteria</taxon>
        <taxon>Pseudomonadati</taxon>
        <taxon>Pseudomonadota</taxon>
        <taxon>Alphaproteobacteria</taxon>
        <taxon>Rhodobacterales</taxon>
        <taxon>Roseobacteraceae</taxon>
        <taxon>Seohaeicola</taxon>
    </lineage>
</organism>
<gene>
    <name evidence="2" type="ORF">GCM10017056_39210</name>
</gene>
<evidence type="ECO:0000313" key="2">
    <source>
        <dbReference type="EMBL" id="GHF64156.1"/>
    </source>
</evidence>
<dbReference type="AlphaFoldDB" id="A0A8J3M9U5"/>
<sequence>MKNLILALSLSLTCGAATAQTASGSVRVVDQNSVAKCTFLSSITESRYSGMLFAGSGLRKAQEKVLASAARVGATHVVWGSLNSGGAIQTATGSAYRCPN</sequence>
<dbReference type="Proteomes" id="UP000626220">
    <property type="component" value="Unassembled WGS sequence"/>
</dbReference>
<reference evidence="2" key="1">
    <citation type="journal article" date="2014" name="Int. J. Syst. Evol. Microbiol.">
        <title>Complete genome sequence of Corynebacterium casei LMG S-19264T (=DSM 44701T), isolated from a smear-ripened cheese.</title>
        <authorList>
            <consortium name="US DOE Joint Genome Institute (JGI-PGF)"/>
            <person name="Walter F."/>
            <person name="Albersmeier A."/>
            <person name="Kalinowski J."/>
            <person name="Ruckert C."/>
        </authorList>
    </citation>
    <scope>NUCLEOTIDE SEQUENCE</scope>
    <source>
        <strain evidence="2">KCTC 42650</strain>
    </source>
</reference>
<dbReference type="EMBL" id="BNCJ01000015">
    <property type="protein sequence ID" value="GHF64156.1"/>
    <property type="molecule type" value="Genomic_DNA"/>
</dbReference>
<accession>A0A8J3M9U5</accession>
<evidence type="ECO:0000313" key="3">
    <source>
        <dbReference type="Proteomes" id="UP000626220"/>
    </source>
</evidence>
<proteinExistence type="predicted"/>
<reference evidence="2" key="2">
    <citation type="submission" date="2020-09" db="EMBL/GenBank/DDBJ databases">
        <authorList>
            <person name="Sun Q."/>
            <person name="Kim S."/>
        </authorList>
    </citation>
    <scope>NUCLEOTIDE SEQUENCE</scope>
    <source>
        <strain evidence="2">KCTC 42650</strain>
    </source>
</reference>
<feature type="signal peptide" evidence="1">
    <location>
        <begin position="1"/>
        <end position="19"/>
    </location>
</feature>
<evidence type="ECO:0000256" key="1">
    <source>
        <dbReference type="SAM" id="SignalP"/>
    </source>
</evidence>